<keyword evidence="2" id="KW-1185">Reference proteome</keyword>
<evidence type="ECO:0000313" key="1">
    <source>
        <dbReference type="EMBL" id="CAK7332287.1"/>
    </source>
</evidence>
<dbReference type="EMBL" id="CAWUPB010000913">
    <property type="protein sequence ID" value="CAK7332287.1"/>
    <property type="molecule type" value="Genomic_DNA"/>
</dbReference>
<comment type="caution">
    <text evidence="1">The sequence shown here is derived from an EMBL/GenBank/DDBJ whole genome shotgun (WGS) entry which is preliminary data.</text>
</comment>
<organism evidence="1 2">
    <name type="scientific">Dovyalis caffra</name>
    <dbReference type="NCBI Taxonomy" id="77055"/>
    <lineage>
        <taxon>Eukaryota</taxon>
        <taxon>Viridiplantae</taxon>
        <taxon>Streptophyta</taxon>
        <taxon>Embryophyta</taxon>
        <taxon>Tracheophyta</taxon>
        <taxon>Spermatophyta</taxon>
        <taxon>Magnoliopsida</taxon>
        <taxon>eudicotyledons</taxon>
        <taxon>Gunneridae</taxon>
        <taxon>Pentapetalae</taxon>
        <taxon>rosids</taxon>
        <taxon>fabids</taxon>
        <taxon>Malpighiales</taxon>
        <taxon>Salicaceae</taxon>
        <taxon>Flacourtieae</taxon>
        <taxon>Dovyalis</taxon>
    </lineage>
</organism>
<dbReference type="Proteomes" id="UP001314170">
    <property type="component" value="Unassembled WGS sequence"/>
</dbReference>
<proteinExistence type="predicted"/>
<gene>
    <name evidence="1" type="ORF">DCAF_LOCUS8904</name>
</gene>
<dbReference type="AlphaFoldDB" id="A0AAV1RDY6"/>
<feature type="non-terminal residue" evidence="1">
    <location>
        <position position="1"/>
    </location>
</feature>
<name>A0AAV1RDY6_9ROSI</name>
<accession>A0AAV1RDY6</accession>
<evidence type="ECO:0000313" key="2">
    <source>
        <dbReference type="Proteomes" id="UP001314170"/>
    </source>
</evidence>
<reference evidence="1 2" key="1">
    <citation type="submission" date="2024-01" db="EMBL/GenBank/DDBJ databases">
        <authorList>
            <person name="Waweru B."/>
        </authorList>
    </citation>
    <scope>NUCLEOTIDE SEQUENCE [LARGE SCALE GENOMIC DNA]</scope>
</reference>
<sequence>VLFWEYSFKTDGKIGNDPNVFILILTKTFKVKLWDKFAQSSKADKAAIET</sequence>
<protein>
    <submittedName>
        <fullName evidence="1">Uncharacterized protein</fullName>
    </submittedName>
</protein>